<proteinExistence type="predicted"/>
<feature type="non-terminal residue" evidence="2">
    <location>
        <position position="1"/>
    </location>
</feature>
<evidence type="ECO:0000313" key="3">
    <source>
        <dbReference type="Proteomes" id="UP000007350"/>
    </source>
</evidence>
<organism evidence="2 3">
    <name type="scientific">Trypanosoma cruzi marinkellei</name>
    <dbReference type="NCBI Taxonomy" id="85056"/>
    <lineage>
        <taxon>Eukaryota</taxon>
        <taxon>Discoba</taxon>
        <taxon>Euglenozoa</taxon>
        <taxon>Kinetoplastea</taxon>
        <taxon>Metakinetoplastina</taxon>
        <taxon>Trypanosomatida</taxon>
        <taxon>Trypanosomatidae</taxon>
        <taxon>Trypanosoma</taxon>
        <taxon>Schizotrypanum</taxon>
    </lineage>
</organism>
<feature type="domain" description="Receptor-type adenylate cyclase GRESAG 4.1/3 periplasmic binding protein-like" evidence="1">
    <location>
        <begin position="120"/>
        <end position="207"/>
    </location>
</feature>
<accession>K2MVB2</accession>
<dbReference type="EMBL" id="AHKC01021023">
    <property type="protein sequence ID" value="EKF26361.1"/>
    <property type="molecule type" value="Genomic_DNA"/>
</dbReference>
<feature type="non-terminal residue" evidence="2">
    <location>
        <position position="208"/>
    </location>
</feature>
<gene>
    <name evidence="2" type="ORF">MOQ_009950</name>
</gene>
<dbReference type="InterPro" id="IPR057399">
    <property type="entry name" value="GRESAG4.1/3_peripasmic_1"/>
</dbReference>
<dbReference type="AlphaFoldDB" id="K2MVB2"/>
<dbReference type="OrthoDB" id="252777at2759"/>
<reference evidence="2 3" key="1">
    <citation type="journal article" date="2012" name="BMC Genomics">
        <title>Comparative genomic analysis of human infective Trypanosoma cruzi lineages with the bat-restricted subspecies T. cruzi marinkellei.</title>
        <authorList>
            <person name="Franzen O."/>
            <person name="Talavera-Lopez C."/>
            <person name="Ochaya S."/>
            <person name="Butler C.E."/>
            <person name="Messenger L.A."/>
            <person name="Lewis M.D."/>
            <person name="Llewellyn M.S."/>
            <person name="Marinkelle C.J."/>
            <person name="Tyler K.M."/>
            <person name="Miles M.A."/>
            <person name="Andersson B."/>
        </authorList>
    </citation>
    <scope>NUCLEOTIDE SEQUENCE [LARGE SCALE GENOMIC DNA]</scope>
    <source>
        <strain evidence="2 3">B7</strain>
    </source>
</reference>
<keyword evidence="2" id="KW-0675">Receptor</keyword>
<comment type="caution">
    <text evidence="2">The sequence shown here is derived from an EMBL/GenBank/DDBJ whole genome shotgun (WGS) entry which is preliminary data.</text>
</comment>
<dbReference type="Pfam" id="PF25495">
    <property type="entry name" value="Peripla_BP_A-cyclase_1"/>
    <property type="match status" value="1"/>
</dbReference>
<evidence type="ECO:0000259" key="1">
    <source>
        <dbReference type="Pfam" id="PF25495"/>
    </source>
</evidence>
<dbReference type="Gene3D" id="3.40.50.2300">
    <property type="match status" value="2"/>
</dbReference>
<name>K2MVB2_TRYCR</name>
<evidence type="ECO:0000313" key="2">
    <source>
        <dbReference type="EMBL" id="EKF26361.1"/>
    </source>
</evidence>
<keyword evidence="3" id="KW-1185">Reference proteome</keyword>
<sequence>HVKLWLMREMNQSQLQGTPLAFFSGMNASLWVRNYTFAEGVCVEVVEKEEVQEDKIAVLEKEMKEENVLALVGKQSHEFIQLVLPLLEKYDLVSFVPFTGSSVLRGWYPNLYLVRAEPAAELLALVRYALVKLRVLQLGFMYLQGVNFGDSEYAEAQRVLSKSNLTFSGVFTVDSSATGSGAKKEVFDAAWEAFADTRPQAVIVFALP</sequence>
<dbReference type="Proteomes" id="UP000007350">
    <property type="component" value="Unassembled WGS sequence"/>
</dbReference>
<dbReference type="InterPro" id="IPR028082">
    <property type="entry name" value="Peripla_BP_I"/>
</dbReference>
<protein>
    <submittedName>
        <fullName evidence="2">Receptor-type adenlyate cyclase, putative</fullName>
    </submittedName>
</protein>
<dbReference type="SUPFAM" id="SSF53822">
    <property type="entry name" value="Periplasmic binding protein-like I"/>
    <property type="match status" value="1"/>
</dbReference>